<organism evidence="2 3">
    <name type="scientific">Salinimicrobium marinum</name>
    <dbReference type="NCBI Taxonomy" id="680283"/>
    <lineage>
        <taxon>Bacteria</taxon>
        <taxon>Pseudomonadati</taxon>
        <taxon>Bacteroidota</taxon>
        <taxon>Flavobacteriia</taxon>
        <taxon>Flavobacteriales</taxon>
        <taxon>Flavobacteriaceae</taxon>
        <taxon>Salinimicrobium</taxon>
    </lineage>
</organism>
<dbReference type="EMBL" id="BMXB01000008">
    <property type="protein sequence ID" value="GHA39776.1"/>
    <property type="molecule type" value="Genomic_DNA"/>
</dbReference>
<keyword evidence="1" id="KW-0812">Transmembrane</keyword>
<reference evidence="2" key="2">
    <citation type="submission" date="2020-09" db="EMBL/GenBank/DDBJ databases">
        <authorList>
            <person name="Sun Q."/>
            <person name="Kim S."/>
        </authorList>
    </citation>
    <scope>NUCLEOTIDE SEQUENCE</scope>
    <source>
        <strain evidence="2">KCTC 12719</strain>
    </source>
</reference>
<evidence type="ECO:0000313" key="3">
    <source>
        <dbReference type="Proteomes" id="UP000610456"/>
    </source>
</evidence>
<sequence>MNVFLEKQFIKRWWLFMLILAIIVIGVGTAYYATVNSEENIALVVSVISLAITIPIVIALLSLRLETRIDEKGIFTYFHPLGFTKKFYSWSEIKDIYVRTYDPLSEYGGWGIRGLGRDKRAYIIEGNTGIQIITKDDKKFLVGTLKGEEAKNVIRQYHTSVTNEV</sequence>
<dbReference type="AlphaFoldDB" id="A0A918SFQ1"/>
<keyword evidence="1" id="KW-1133">Transmembrane helix</keyword>
<keyword evidence="1" id="KW-0472">Membrane</keyword>
<keyword evidence="3" id="KW-1185">Reference proteome</keyword>
<evidence type="ECO:0000313" key="2">
    <source>
        <dbReference type="EMBL" id="GHA39776.1"/>
    </source>
</evidence>
<gene>
    <name evidence="2" type="ORF">GCM10007103_21460</name>
</gene>
<proteinExistence type="predicted"/>
<name>A0A918SFQ1_9FLAO</name>
<feature type="transmembrane region" description="Helical" evidence="1">
    <location>
        <begin position="41"/>
        <end position="63"/>
    </location>
</feature>
<comment type="caution">
    <text evidence="2">The sequence shown here is derived from an EMBL/GenBank/DDBJ whole genome shotgun (WGS) entry which is preliminary data.</text>
</comment>
<reference evidence="2" key="1">
    <citation type="journal article" date="2014" name="Int. J. Syst. Evol. Microbiol.">
        <title>Complete genome sequence of Corynebacterium casei LMG S-19264T (=DSM 44701T), isolated from a smear-ripened cheese.</title>
        <authorList>
            <consortium name="US DOE Joint Genome Institute (JGI-PGF)"/>
            <person name="Walter F."/>
            <person name="Albersmeier A."/>
            <person name="Kalinowski J."/>
            <person name="Ruckert C."/>
        </authorList>
    </citation>
    <scope>NUCLEOTIDE SEQUENCE</scope>
    <source>
        <strain evidence="2">KCTC 12719</strain>
    </source>
</reference>
<accession>A0A918SFQ1</accession>
<protein>
    <submittedName>
        <fullName evidence="2">Uncharacterized protein</fullName>
    </submittedName>
</protein>
<feature type="transmembrane region" description="Helical" evidence="1">
    <location>
        <begin position="12"/>
        <end position="35"/>
    </location>
</feature>
<dbReference type="RefSeq" id="WP_189604755.1">
    <property type="nucleotide sequence ID" value="NZ_BMXB01000008.1"/>
</dbReference>
<dbReference type="Proteomes" id="UP000610456">
    <property type="component" value="Unassembled WGS sequence"/>
</dbReference>
<evidence type="ECO:0000256" key="1">
    <source>
        <dbReference type="SAM" id="Phobius"/>
    </source>
</evidence>